<evidence type="ECO:0008006" key="4">
    <source>
        <dbReference type="Google" id="ProtNLM"/>
    </source>
</evidence>
<organism evidence="2 3">
    <name type="scientific">Candidatus Manganitrophus noduliformans</name>
    <dbReference type="NCBI Taxonomy" id="2606439"/>
    <lineage>
        <taxon>Bacteria</taxon>
        <taxon>Pseudomonadati</taxon>
        <taxon>Nitrospirota</taxon>
        <taxon>Nitrospiria</taxon>
        <taxon>Candidatus Troglogloeales</taxon>
        <taxon>Candidatus Manganitrophaceae</taxon>
        <taxon>Candidatus Manganitrophus</taxon>
    </lineage>
</organism>
<accession>A0A7X6IB80</accession>
<name>A0A7X6IB80_9BACT</name>
<protein>
    <recommendedName>
        <fullName evidence="4">DUF4412 domain-containing protein</fullName>
    </recommendedName>
</protein>
<sequence>MQTDHDHRRSAAPRLGALFLTLAIFLPATSGAGVILSFEANASKEAPSASRFTLEGKKLRAEDPHGGVMIFDGDKQTLWTIDPNKKRYTETTEADANRIKAMRQQMEQQMEERLKALPPDQRKEMEARLEEMKIKPVDPPTLTFEPAGGTKKTEHGFSCKPYRVLADGKPIEEACFIPWEEAGLSVDDFRAFDALDQFFRKLGTQGGNQQNHIFADLVQSPGIPAHVAMIGPDGTLGVEQDLVVLKKEEIPSDQFVPPAGLKKESLFGSGGGGGEGHGDPRM</sequence>
<dbReference type="Proteomes" id="UP000534783">
    <property type="component" value="Unassembled WGS sequence"/>
</dbReference>
<reference evidence="2 3" key="1">
    <citation type="journal article" date="2020" name="Nature">
        <title>Bacterial chemolithoautotrophy via manganese oxidation.</title>
        <authorList>
            <person name="Yu H."/>
            <person name="Leadbetter J.R."/>
        </authorList>
    </citation>
    <scope>NUCLEOTIDE SEQUENCE [LARGE SCALE GENOMIC DNA]</scope>
    <source>
        <strain evidence="2 3">Mn-1</strain>
    </source>
</reference>
<evidence type="ECO:0000256" key="1">
    <source>
        <dbReference type="SAM" id="MobiDB-lite"/>
    </source>
</evidence>
<comment type="caution">
    <text evidence="2">The sequence shown here is derived from an EMBL/GenBank/DDBJ whole genome shotgun (WGS) entry which is preliminary data.</text>
</comment>
<evidence type="ECO:0000313" key="2">
    <source>
        <dbReference type="EMBL" id="NKE71363.1"/>
    </source>
</evidence>
<gene>
    <name evidence="2" type="ORF">MNODULE_11495</name>
</gene>
<keyword evidence="3" id="KW-1185">Reference proteome</keyword>
<feature type="region of interest" description="Disordered" evidence="1">
    <location>
        <begin position="255"/>
        <end position="282"/>
    </location>
</feature>
<dbReference type="AlphaFoldDB" id="A0A7X6IB80"/>
<proteinExistence type="predicted"/>
<evidence type="ECO:0000313" key="3">
    <source>
        <dbReference type="Proteomes" id="UP000534783"/>
    </source>
</evidence>
<dbReference type="EMBL" id="VTOW01000002">
    <property type="protein sequence ID" value="NKE71363.1"/>
    <property type="molecule type" value="Genomic_DNA"/>
</dbReference>
<dbReference type="RefSeq" id="WP_168059928.1">
    <property type="nucleotide sequence ID" value="NZ_VTOW01000002.1"/>
</dbReference>